<dbReference type="InterPro" id="IPR013216">
    <property type="entry name" value="Methyltransf_11"/>
</dbReference>
<dbReference type="InterPro" id="IPR029063">
    <property type="entry name" value="SAM-dependent_MTases_sf"/>
</dbReference>
<keyword evidence="3" id="KW-1185">Reference proteome</keyword>
<dbReference type="SUPFAM" id="SSF53335">
    <property type="entry name" value="S-adenosyl-L-methionine-dependent methyltransferases"/>
    <property type="match status" value="1"/>
</dbReference>
<organism evidence="2 3">
    <name type="scientific">Funneliformis mosseae</name>
    <name type="common">Endomycorrhizal fungus</name>
    <name type="synonym">Glomus mosseae</name>
    <dbReference type="NCBI Taxonomy" id="27381"/>
    <lineage>
        <taxon>Eukaryota</taxon>
        <taxon>Fungi</taxon>
        <taxon>Fungi incertae sedis</taxon>
        <taxon>Mucoromycota</taxon>
        <taxon>Glomeromycotina</taxon>
        <taxon>Glomeromycetes</taxon>
        <taxon>Glomerales</taxon>
        <taxon>Glomeraceae</taxon>
        <taxon>Funneliformis</taxon>
    </lineage>
</organism>
<dbReference type="PANTHER" id="PTHR43460">
    <property type="entry name" value="METHYLTRANSFERASE"/>
    <property type="match status" value="1"/>
</dbReference>
<name>A0A9N8ZRA2_FUNMO</name>
<dbReference type="Pfam" id="PF08241">
    <property type="entry name" value="Methyltransf_11"/>
    <property type="match status" value="1"/>
</dbReference>
<dbReference type="InterPro" id="IPR052939">
    <property type="entry name" value="23S_rRNA_MeTrnsfrase_RlmA"/>
</dbReference>
<evidence type="ECO:0000313" key="2">
    <source>
        <dbReference type="EMBL" id="CAG8504174.1"/>
    </source>
</evidence>
<dbReference type="AlphaFoldDB" id="A0A9N8ZRA2"/>
<sequence>MTSIFKAYFTKTVYPTSMTVNSLPEEEHNHPDVLLRHLVAEFNKPFTGWDFSYLKGRMEEKLNLLPWNYEATVKALLPNSKGLLDMGTGGGEFLASLSPLPPDTCATEGWAPNIDIARQRLRHLGVTVTAITDNDVRLPLDDARFDLIINRHEPYIAYEVHRLLKLGGLFVTQQVGEKDNIELNKLLGAPDLGYREWHMEHACSELRNVGFTILEKQEAFIETKFYDVGAIVYYLKAIPWQVEDFTVEKYSEQLVNLHHKIQKEGFLSVQSHRFFIVARKDH</sequence>
<comment type="caution">
    <text evidence="2">The sequence shown here is derived from an EMBL/GenBank/DDBJ whole genome shotgun (WGS) entry which is preliminary data.</text>
</comment>
<dbReference type="EMBL" id="CAJVPP010000689">
    <property type="protein sequence ID" value="CAG8504174.1"/>
    <property type="molecule type" value="Genomic_DNA"/>
</dbReference>
<dbReference type="Gene3D" id="3.40.50.150">
    <property type="entry name" value="Vaccinia Virus protein VP39"/>
    <property type="match status" value="1"/>
</dbReference>
<evidence type="ECO:0000313" key="3">
    <source>
        <dbReference type="Proteomes" id="UP000789375"/>
    </source>
</evidence>
<proteinExistence type="predicted"/>
<dbReference type="PANTHER" id="PTHR43460:SF1">
    <property type="entry name" value="METHYLTRANSFERASE TYPE 11 DOMAIN-CONTAINING PROTEIN"/>
    <property type="match status" value="1"/>
</dbReference>
<feature type="domain" description="Methyltransferase type 11" evidence="1">
    <location>
        <begin position="84"/>
        <end position="171"/>
    </location>
</feature>
<dbReference type="GO" id="GO:0008757">
    <property type="term" value="F:S-adenosylmethionine-dependent methyltransferase activity"/>
    <property type="evidence" value="ECO:0007669"/>
    <property type="project" value="InterPro"/>
</dbReference>
<gene>
    <name evidence="2" type="ORF">FMOSSE_LOCUS4197</name>
</gene>
<dbReference type="Proteomes" id="UP000789375">
    <property type="component" value="Unassembled WGS sequence"/>
</dbReference>
<protein>
    <submittedName>
        <fullName evidence="2">12443_t:CDS:1</fullName>
    </submittedName>
</protein>
<accession>A0A9N8ZRA2</accession>
<reference evidence="2" key="1">
    <citation type="submission" date="2021-06" db="EMBL/GenBank/DDBJ databases">
        <authorList>
            <person name="Kallberg Y."/>
            <person name="Tangrot J."/>
            <person name="Rosling A."/>
        </authorList>
    </citation>
    <scope>NUCLEOTIDE SEQUENCE</scope>
    <source>
        <strain evidence="2">87-6 pot B 2015</strain>
    </source>
</reference>
<evidence type="ECO:0000259" key="1">
    <source>
        <dbReference type="Pfam" id="PF08241"/>
    </source>
</evidence>